<evidence type="ECO:0000256" key="1">
    <source>
        <dbReference type="ARBA" id="ARBA00000707"/>
    </source>
</evidence>
<evidence type="ECO:0000256" key="3">
    <source>
        <dbReference type="ARBA" id="ARBA00012759"/>
    </source>
</evidence>
<dbReference type="AlphaFoldDB" id="A0A2P5AFD5"/>
<evidence type="ECO:0000256" key="2">
    <source>
        <dbReference type="ARBA" id="ARBA00010407"/>
    </source>
</evidence>
<dbReference type="Gene3D" id="3.90.70.80">
    <property type="match status" value="1"/>
</dbReference>
<dbReference type="CDD" id="cd22751">
    <property type="entry name" value="OTU_plant_OTU9-like"/>
    <property type="match status" value="1"/>
</dbReference>
<dbReference type="FunFam" id="3.90.70.80:FF:000001">
    <property type="entry name" value="OTU domain-containing protein"/>
    <property type="match status" value="1"/>
</dbReference>
<dbReference type="EMBL" id="JXTB01000620">
    <property type="protein sequence ID" value="PON35243.1"/>
    <property type="molecule type" value="Genomic_DNA"/>
</dbReference>
<evidence type="ECO:0000259" key="7">
    <source>
        <dbReference type="PROSITE" id="PS50802"/>
    </source>
</evidence>
<evidence type="ECO:0000256" key="4">
    <source>
        <dbReference type="ARBA" id="ARBA00022786"/>
    </source>
</evidence>
<keyword evidence="4" id="KW-0833">Ubl conjugation pathway</keyword>
<reference evidence="9" key="1">
    <citation type="submission" date="2016-06" db="EMBL/GenBank/DDBJ databases">
        <title>Parallel loss of symbiosis genes in relatives of nitrogen-fixing non-legume Parasponia.</title>
        <authorList>
            <person name="Van Velzen R."/>
            <person name="Holmer R."/>
            <person name="Bu F."/>
            <person name="Rutten L."/>
            <person name="Van Zeijl A."/>
            <person name="Liu W."/>
            <person name="Santuari L."/>
            <person name="Cao Q."/>
            <person name="Sharma T."/>
            <person name="Shen D."/>
            <person name="Roswanjaya Y."/>
            <person name="Wardhani T."/>
            <person name="Kalhor M.S."/>
            <person name="Jansen J."/>
            <person name="Van den Hoogen J."/>
            <person name="Gungor B."/>
            <person name="Hartog M."/>
            <person name="Hontelez J."/>
            <person name="Verver J."/>
            <person name="Yang W.-C."/>
            <person name="Schijlen E."/>
            <person name="Repin R."/>
            <person name="Schilthuizen M."/>
            <person name="Schranz E."/>
            <person name="Heidstra R."/>
            <person name="Miyata K."/>
            <person name="Fedorova E."/>
            <person name="Kohlen W."/>
            <person name="Bisseling T."/>
            <person name="Smit S."/>
            <person name="Geurts R."/>
        </authorList>
    </citation>
    <scope>NUCLEOTIDE SEQUENCE [LARGE SCALE GENOMIC DNA]</scope>
    <source>
        <strain evidence="9">cv. WU1-14</strain>
    </source>
</reference>
<dbReference type="SUPFAM" id="SSF54001">
    <property type="entry name" value="Cysteine proteinases"/>
    <property type="match status" value="1"/>
</dbReference>
<evidence type="ECO:0000256" key="5">
    <source>
        <dbReference type="ARBA" id="ARBA00022801"/>
    </source>
</evidence>
<dbReference type="InterPro" id="IPR003323">
    <property type="entry name" value="OTU_dom"/>
</dbReference>
<dbReference type="InterPro" id="IPR050704">
    <property type="entry name" value="Peptidase_C85-like"/>
</dbReference>
<keyword evidence="9" id="KW-1185">Reference proteome</keyword>
<dbReference type="GO" id="GO:0016579">
    <property type="term" value="P:protein deubiquitination"/>
    <property type="evidence" value="ECO:0007669"/>
    <property type="project" value="TreeGrafter"/>
</dbReference>
<dbReference type="PANTHER" id="PTHR12419:SF90">
    <property type="entry name" value="OS02G0819500 PROTEIN"/>
    <property type="match status" value="1"/>
</dbReference>
<evidence type="ECO:0000256" key="6">
    <source>
        <dbReference type="SAM" id="MobiDB-lite"/>
    </source>
</evidence>
<gene>
    <name evidence="8" type="ORF">PanWU01x14_338030</name>
</gene>
<proteinExistence type="inferred from homology"/>
<dbReference type="Proteomes" id="UP000237105">
    <property type="component" value="Unassembled WGS sequence"/>
</dbReference>
<dbReference type="PROSITE" id="PS50802">
    <property type="entry name" value="OTU"/>
    <property type="match status" value="1"/>
</dbReference>
<evidence type="ECO:0000313" key="9">
    <source>
        <dbReference type="Proteomes" id="UP000237105"/>
    </source>
</evidence>
<dbReference type="STRING" id="3476.A0A2P5AFD5"/>
<accession>A0A2P5AFD5</accession>
<name>A0A2P5AFD5_PARAD</name>
<dbReference type="PANTHER" id="PTHR12419">
    <property type="entry name" value="OTU DOMAIN CONTAINING PROTEIN"/>
    <property type="match status" value="1"/>
</dbReference>
<dbReference type="EC" id="3.4.19.12" evidence="3"/>
<organism evidence="8 9">
    <name type="scientific">Parasponia andersonii</name>
    <name type="common">Sponia andersonii</name>
    <dbReference type="NCBI Taxonomy" id="3476"/>
    <lineage>
        <taxon>Eukaryota</taxon>
        <taxon>Viridiplantae</taxon>
        <taxon>Streptophyta</taxon>
        <taxon>Embryophyta</taxon>
        <taxon>Tracheophyta</taxon>
        <taxon>Spermatophyta</taxon>
        <taxon>Magnoliopsida</taxon>
        <taxon>eudicotyledons</taxon>
        <taxon>Gunneridae</taxon>
        <taxon>Pentapetalae</taxon>
        <taxon>rosids</taxon>
        <taxon>fabids</taxon>
        <taxon>Rosales</taxon>
        <taxon>Cannabaceae</taxon>
        <taxon>Parasponia</taxon>
    </lineage>
</organism>
<dbReference type="InterPro" id="IPR038765">
    <property type="entry name" value="Papain-like_cys_pep_sf"/>
</dbReference>
<evidence type="ECO:0000313" key="8">
    <source>
        <dbReference type="EMBL" id="PON35243.1"/>
    </source>
</evidence>
<dbReference type="Pfam" id="PF02338">
    <property type="entry name" value="OTU"/>
    <property type="match status" value="1"/>
</dbReference>
<feature type="region of interest" description="Disordered" evidence="6">
    <location>
        <begin position="116"/>
        <end position="137"/>
    </location>
</feature>
<comment type="caution">
    <text evidence="8">The sequence shown here is derived from an EMBL/GenBank/DDBJ whole genome shotgun (WGS) entry which is preliminary data.</text>
</comment>
<dbReference type="GO" id="GO:0004843">
    <property type="term" value="F:cysteine-type deubiquitinase activity"/>
    <property type="evidence" value="ECO:0007669"/>
    <property type="project" value="UniProtKB-EC"/>
</dbReference>
<feature type="domain" description="OTU" evidence="7">
    <location>
        <begin position="244"/>
        <end position="351"/>
    </location>
</feature>
<sequence length="371" mass="42380">MTTDNWDPDVKRWNLHLLDVCTLSNDISHSTVTGYDPDFSKVEYVREGYVESCSVEPCHMENDEVIAHAYQEELSRLATAEVSGRPDFGEDHLQASILAQDWFGPSKRHEHENGWKMENGHDSNGNTDGHNNNENAVNDYRGDILGNENNPSTRINEEVEDGMGAVFTYSVPGEHQGENLGNGEDWSYSLDITDESPLDSEVGRRLNHMVPVPHVPRIIEKLPSIDEEISDYERLLDRLQVYDLVERKVQGDGNCQFRALSDQLYRSADHHGFVREQIIQQLNGHPEMYEGYVPMGYADYLKKMSKSGEWGDHVTLQAAADWYGVKIFVITSFRDTCYIEILPHTEKSKRGNYLLELLGRGALQFNLSRRR</sequence>
<comment type="catalytic activity">
    <reaction evidence="1">
        <text>Thiol-dependent hydrolysis of ester, thioester, amide, peptide and isopeptide bonds formed by the C-terminal Gly of ubiquitin (a 76-residue protein attached to proteins as an intracellular targeting signal).</text>
        <dbReference type="EC" id="3.4.19.12"/>
    </reaction>
</comment>
<feature type="compositionally biased region" description="Low complexity" evidence="6">
    <location>
        <begin position="122"/>
        <end position="135"/>
    </location>
</feature>
<protein>
    <recommendedName>
        <fullName evidence="3">ubiquitinyl hydrolase 1</fullName>
        <ecNumber evidence="3">3.4.19.12</ecNumber>
    </recommendedName>
</protein>
<dbReference type="OrthoDB" id="415023at2759"/>
<comment type="similarity">
    <text evidence="2">Belongs to the peptidase C85 family.</text>
</comment>
<keyword evidence="5" id="KW-0378">Hydrolase</keyword>